<evidence type="ECO:0000256" key="13">
    <source>
        <dbReference type="SAM" id="MobiDB-lite"/>
    </source>
</evidence>
<feature type="domain" description="Laminin G" evidence="15">
    <location>
        <begin position="2065"/>
        <end position="2228"/>
    </location>
</feature>
<dbReference type="Proteomes" id="UP001249851">
    <property type="component" value="Unassembled WGS sequence"/>
</dbReference>
<feature type="transmembrane region" description="Helical" evidence="14">
    <location>
        <begin position="1512"/>
        <end position="1530"/>
    </location>
</feature>
<accession>A0AAD9QDY3</accession>
<dbReference type="Pfam" id="PF23188">
    <property type="entry name" value="THU_Piezo1"/>
    <property type="match status" value="1"/>
</dbReference>
<feature type="transmembrane region" description="Helical" evidence="14">
    <location>
        <begin position="1456"/>
        <end position="1478"/>
    </location>
</feature>
<evidence type="ECO:0000256" key="9">
    <source>
        <dbReference type="ARBA" id="ARBA00023157"/>
    </source>
</evidence>
<keyword evidence="11" id="KW-0245">EGF-like domain</keyword>
<feature type="region of interest" description="Disordered" evidence="13">
    <location>
        <begin position="2497"/>
        <end position="2530"/>
    </location>
</feature>
<sequence length="2720" mass="307993">MSSPVVCTFLFRWILPLVLLGACCFRINGFSLIYLCCLLAVPLLPNPSRAVTSTDHFQKALLGLSVVALTSQIVFQIVLGAFPPYGHFFPNSIEVFRIIAPDVIVMAVAIICIVFYRGLIGISPLPPNTPRHFKMPSDSTTWDNVMPYFIAVMLLIAGIMLPSLASAIYFIIFLILGTMWACHKAFRLRRKKAFAYLRFTLMVYSGLHLVTLYLYQFQFFQASLPPEHLLARLFGLVGIVYTDCSAPVVLHVRLYLGWPDCASPCVILVLYWFLATETRFYFIKEDFHKYGESQTHWWGPPNWLHSSSLERQAWSITYHSWLTFVLLLWACVIWITPFARWCCMVSSPGLVIYAELLLLVQYVYGLQLTDDELPIQDPTGTFDYSELGLKKWQFPCLHTLFTWVFWVTLRQHIREKEMKRRERQNEESMPLRNLAHPFLKALRKMSTWRLILRPLWWVMVIYSICILLLIYTYQFDNMPLYWHNATGLSDQWLYNLGLRQHTKASLLLELLTPTAFSIVIVIQLHFFHRPFLDMIDLRVRSSAVYQSTARGAVEPINEPSTSRQDDGELAGTPREPRMSTQKSFLVMALIKIVSFYNDLTVFLWRVGELHMLKLVNLTLICVVLYQVCAINAIIIILLGISMPSRVLQKALSYCFLIWSSLVILSKMIYQLRFVQADLFQHNCTDQGYLLIVIVIVLHAVIKHHQVVAGYEGALFLSRSLSSREPEPGILFPGITRPDADEGVVGCIKYLCNKFFFHFGWEVCLVVIVINMAVRCDITSVIYAIWLGAFLVLGRENSSVVWPVFVGFMAVLLPLQYLLVLGWPPALCLAYPWTNFLDANLVHWLYLTDVKLPPDPNHLLDSSDQTNNMKHQAQGRILTDEAALIHRRDAVLVRHVPGQLVSCVYVDYVKNHTGCWTLQLLSLFCLRQRGYKNKIDTNISDCVAPDDTGLAMDCACFTFLVIQYRVFTSDYFKHVVRDHREQSDMASRGAELVDDHVRTQLDAVRQEDKRKMDRIRKSLYKLKKKLARLHPEGEQYEPQSHYEEDLENDSPTGSPAHERTPSPSEAEKPETETKDPEHKATVTEATEGAATSGDDGEEDFLEVVGPEVPSESGKPEGFVEKIKRWCSWVYYYIAVSLDRVIDLLNEVSKDYREIADQLKKERKEKRIEKLRRAKFGYWGSRARGEESSDPEMETKSMMSRLTMEDDDAWSVSNLDLEDVDGGANWRKSNMRISRLTIAFVYALLAHTDILCYMLMILNHMVYASVLSMPLPFLVFLWGLLSIPRPTKNFWITVITYTQIVIVVKYLFKFQFIDINDCNGSEGLKKSSPMCPPKLIGIERDGHTSAYDLLLLLVLFFHRYSLKVHGLWRDKGIEEESDGTDEELASPFSPQAGRSGSVILERSLSRESTISAVQQSQDVENVEGNHKHKNHESGLCLPVVTFFRRISDPEIGSGAVDVYAMMFACQFIIFIIIVFSWSAFSSPEVFPALSSPEQTPQVPQFMQIIEQNVVPKTFLYMLLSQFFLIVIDRFLYLRKFVIAKLVYTALLVILFHIFMFFIVPLVTQRPFISNVPAIFMYIFKWKWGLGGLLVALLVIVIWFPLLFMSYINSVYASILPQDATFTLSIGGYQPLFKVSAQDKSLRTLSDDELDTLKEKRSRGFSETQWESFLLNYKGRDAVLQVKIVGNSSSIWTISPPSRDLMTKYLADNNVTLRFSYEFTREPKTALAQETISGFTQVSLDDRTKNQLADMLKGNSSSDDVVIKNLFPSFVGVPASGSVSAVMSDSKQDINYVTCRLRMRSKGSFDWWELTQMSPKPLFGAKENVLEMITFNDPVPPLHFSFFTSTGSKAIYPACYLGCALKTKLCSGKSCFGKQPPISVEVNMEGNGYITLDLRSDNIATTKDDITFSFKTFQASGLLLHSSGSQGDYINIELVHGRIRLTIDLGSTRTMAGKHTVILGDNLSDNKWHEVKVEREKRILVLQVDELRNQTTTPGSFVSLDLDRFLYVGGLHKSSSGDYGMMTDSFNGCLKKFYFGNKDIFHGAKDPELHHYETHGLVRFFCPDVEYVPVHFPAPDTYIRLSKRSPKNFTVDLFFRTYDGNGVLAYKQTTNNARVYLKLASGSIELQIQVRTDKPIRIRQGNDLNDGMWHHVIAGVTRGELWLKLDARPRLPHENPWLSNIGDFRNRIYIGYEAQHEGFVGCMHHIKLNGKLVNISHLSGSKISGAVINRCGISSKCFPNPCRNGGRCFQTWRAFSCGCQGTFYHGARCEIPLYRATCQEYKDLGMGQDAYCQLDPDGTGPLGAFTVMCNMSASKAAITVITHDKQGKHRVPFGATNLTNRYFQRFTYGSDLGSIRALIQGSSSCKQYIKYDCYNSKLLNSPVGPVHVQWLSSTAVPQNYWGGAPAGSNKCKCGVTKTCEDPSKSCNCDSDNDNRWRQDSGYLTDKSALPVTVLQFSADAVHSFFTLGPLECLGSSGKTYSPVTNANFISSACKLINPPPTADTGTSSSLSTPLGTRKATPTASPSTGKTKNTDYRVTTTTTMATDRNSTQVTSVSSHETKSEEVTVHSSITLDKSGVTFHSTVEPNYPKVIVITNGSVSYIRHIKGEGYDARFYILVGSSALAFIILICVIIFVFLKRSGRKYVCCISCKSFRRKKNIPDIEVYRHTVPTESSDAEQLEDMNRSAVEFGAYNVSNGQTVYHSVHRDSHIRKYVSFSASTSKL</sequence>
<evidence type="ECO:0000256" key="4">
    <source>
        <dbReference type="ARBA" id="ARBA00022475"/>
    </source>
</evidence>
<dbReference type="InterPro" id="IPR031805">
    <property type="entry name" value="Piezo_TM25-28"/>
</dbReference>
<evidence type="ECO:0000313" key="17">
    <source>
        <dbReference type="EMBL" id="KAK2559617.1"/>
    </source>
</evidence>
<feature type="transmembrane region" description="Helical" evidence="14">
    <location>
        <begin position="103"/>
        <end position="125"/>
    </location>
</feature>
<evidence type="ECO:0000256" key="3">
    <source>
        <dbReference type="ARBA" id="ARBA00022448"/>
    </source>
</evidence>
<feature type="transmembrane region" description="Helical" evidence="14">
    <location>
        <begin position="342"/>
        <end position="364"/>
    </location>
</feature>
<feature type="transmembrane region" description="Helical" evidence="14">
    <location>
        <begin position="506"/>
        <end position="527"/>
    </location>
</feature>
<dbReference type="Pfam" id="PF15917">
    <property type="entry name" value="Piezo_TM25-28"/>
    <property type="match status" value="1"/>
</dbReference>
<feature type="transmembrane region" description="Helical" evidence="14">
    <location>
        <begin position="1581"/>
        <end position="1605"/>
    </location>
</feature>
<feature type="transmembrane region" description="Helical" evidence="14">
    <location>
        <begin position="12"/>
        <end position="41"/>
    </location>
</feature>
<evidence type="ECO:0000256" key="5">
    <source>
        <dbReference type="ARBA" id="ARBA00022692"/>
    </source>
</evidence>
<feature type="transmembrane region" description="Helical" evidence="14">
    <location>
        <begin position="1234"/>
        <end position="1254"/>
    </location>
</feature>
<feature type="transmembrane region" description="Helical" evidence="14">
    <location>
        <begin position="450"/>
        <end position="473"/>
    </location>
</feature>
<evidence type="ECO:0000256" key="6">
    <source>
        <dbReference type="ARBA" id="ARBA00022989"/>
    </source>
</evidence>
<dbReference type="GO" id="GO:0005886">
    <property type="term" value="C:plasma membrane"/>
    <property type="evidence" value="ECO:0007669"/>
    <property type="project" value="UniProtKB-SubCell"/>
</dbReference>
<feature type="transmembrane region" description="Helical" evidence="14">
    <location>
        <begin position="617"/>
        <end position="638"/>
    </location>
</feature>
<dbReference type="InterPro" id="IPR056768">
    <property type="entry name" value="THU_Piezo"/>
</dbReference>
<proteinExistence type="inferred from homology"/>
<feature type="transmembrane region" description="Helical" evidence="14">
    <location>
        <begin position="584"/>
        <end position="605"/>
    </location>
</feature>
<comment type="similarity">
    <text evidence="2">Belongs to the PIEZO (TC 1.A.75) family.</text>
</comment>
<feature type="transmembrane region" description="Helical" evidence="14">
    <location>
        <begin position="762"/>
        <end position="793"/>
    </location>
</feature>
<protein>
    <submittedName>
        <fullName evidence="17">Contactin-associated protein-like 2</fullName>
    </submittedName>
</protein>
<organism evidence="17 18">
    <name type="scientific">Acropora cervicornis</name>
    <name type="common">Staghorn coral</name>
    <dbReference type="NCBI Taxonomy" id="6130"/>
    <lineage>
        <taxon>Eukaryota</taxon>
        <taxon>Metazoa</taxon>
        <taxon>Cnidaria</taxon>
        <taxon>Anthozoa</taxon>
        <taxon>Hexacorallia</taxon>
        <taxon>Scleractinia</taxon>
        <taxon>Astrocoeniina</taxon>
        <taxon>Acroporidae</taxon>
        <taxon>Acropora</taxon>
    </lineage>
</organism>
<feature type="compositionally biased region" description="Low complexity" evidence="13">
    <location>
        <begin position="2501"/>
        <end position="2513"/>
    </location>
</feature>
<dbReference type="InterPro" id="IPR001791">
    <property type="entry name" value="Laminin_G"/>
</dbReference>
<evidence type="ECO:0000259" key="16">
    <source>
        <dbReference type="PROSITE" id="PS50026"/>
    </source>
</evidence>
<feature type="transmembrane region" description="Helical" evidence="14">
    <location>
        <begin position="689"/>
        <end position="710"/>
    </location>
</feature>
<comment type="subcellular location">
    <subcellularLocation>
        <location evidence="1">Cell membrane</location>
        <topology evidence="1">Multi-pass membrane protein</topology>
    </subcellularLocation>
</comment>
<dbReference type="Pfam" id="PF00008">
    <property type="entry name" value="EGF"/>
    <property type="match status" value="1"/>
</dbReference>
<keyword evidence="10" id="KW-0407">Ion channel</keyword>
<keyword evidence="7" id="KW-0406">Ion transport</keyword>
<evidence type="ECO:0000256" key="1">
    <source>
        <dbReference type="ARBA" id="ARBA00004651"/>
    </source>
</evidence>
<evidence type="ECO:0000313" key="18">
    <source>
        <dbReference type="Proteomes" id="UP001249851"/>
    </source>
</evidence>
<dbReference type="Pfam" id="PF12166">
    <property type="entry name" value="Piezo_cap"/>
    <property type="match status" value="1"/>
</dbReference>
<feature type="domain" description="EGF-like" evidence="16">
    <location>
        <begin position="2230"/>
        <end position="2267"/>
    </location>
</feature>
<evidence type="ECO:0000256" key="2">
    <source>
        <dbReference type="ARBA" id="ARBA00007821"/>
    </source>
</evidence>
<dbReference type="InterPro" id="IPR000742">
    <property type="entry name" value="EGF"/>
</dbReference>
<dbReference type="PANTHER" id="PTHR47049">
    <property type="entry name" value="PIEZO-TYPE MECHANOSENSITIVE ION CHANNEL HOMOLOG"/>
    <property type="match status" value="1"/>
</dbReference>
<keyword evidence="4" id="KW-1003">Cell membrane</keyword>
<gene>
    <name evidence="17" type="ORF">P5673_017697</name>
</gene>
<dbReference type="Gene3D" id="2.60.120.1000">
    <property type="match status" value="1"/>
</dbReference>
<keyword evidence="5 14" id="KW-0812">Transmembrane</keyword>
<feature type="compositionally biased region" description="Basic and acidic residues" evidence="13">
    <location>
        <begin position="1055"/>
        <end position="1080"/>
    </location>
</feature>
<feature type="transmembrane region" description="Helical" evidence="14">
    <location>
        <begin position="650"/>
        <end position="669"/>
    </location>
</feature>
<feature type="transmembrane region" description="Helical" evidence="14">
    <location>
        <begin position="316"/>
        <end position="335"/>
    </location>
</feature>
<dbReference type="Pfam" id="PF24871">
    <property type="entry name" value="Piezo_TM1-24"/>
    <property type="match status" value="4"/>
</dbReference>
<evidence type="ECO:0000256" key="7">
    <source>
        <dbReference type="ARBA" id="ARBA00023065"/>
    </source>
</evidence>
<dbReference type="SMART" id="SM00282">
    <property type="entry name" value="LamG"/>
    <property type="match status" value="2"/>
</dbReference>
<evidence type="ECO:0000256" key="8">
    <source>
        <dbReference type="ARBA" id="ARBA00023136"/>
    </source>
</evidence>
<dbReference type="InterPro" id="IPR027272">
    <property type="entry name" value="Piezo"/>
</dbReference>
<dbReference type="InterPro" id="IPR031334">
    <property type="entry name" value="Piezo_cap_dom"/>
</dbReference>
<feature type="transmembrane region" description="Helical" evidence="14">
    <location>
        <begin position="61"/>
        <end position="82"/>
    </location>
</feature>
<dbReference type="SUPFAM" id="SSF57196">
    <property type="entry name" value="EGF/Laminin"/>
    <property type="match status" value="1"/>
</dbReference>
<feature type="transmembrane region" description="Helical" evidence="14">
    <location>
        <begin position="1288"/>
        <end position="1306"/>
    </location>
</feature>
<feature type="region of interest" description="Disordered" evidence="13">
    <location>
        <begin position="555"/>
        <end position="576"/>
    </location>
</feature>
<dbReference type="InterPro" id="IPR013320">
    <property type="entry name" value="ConA-like_dom_sf"/>
</dbReference>
<feature type="transmembrane region" description="Helical" evidence="14">
    <location>
        <begin position="1539"/>
        <end position="1561"/>
    </location>
</feature>
<feature type="region of interest" description="Disordered" evidence="13">
    <location>
        <begin position="1029"/>
        <end position="1096"/>
    </location>
</feature>
<dbReference type="InterPro" id="IPR056769">
    <property type="entry name" value="Piezo_TM1-24"/>
</dbReference>
<evidence type="ECO:0000256" key="12">
    <source>
        <dbReference type="SAM" id="Coils"/>
    </source>
</evidence>
<keyword evidence="8 14" id="KW-0472">Membrane</keyword>
<dbReference type="GO" id="GO:0008381">
    <property type="term" value="F:mechanosensitive monoatomic ion channel activity"/>
    <property type="evidence" value="ECO:0007669"/>
    <property type="project" value="InterPro"/>
</dbReference>
<dbReference type="SUPFAM" id="SSF49899">
    <property type="entry name" value="Concanavalin A-like lectins/glucanases"/>
    <property type="match status" value="2"/>
</dbReference>
<dbReference type="Pfam" id="PF24874">
    <property type="entry name" value="Piezo_THU9_anchor"/>
    <property type="match status" value="1"/>
</dbReference>
<keyword evidence="18" id="KW-1185">Reference proteome</keyword>
<feature type="transmembrane region" description="Helical" evidence="14">
    <location>
        <begin position="392"/>
        <end position="409"/>
    </location>
</feature>
<keyword evidence="3" id="KW-0813">Transport</keyword>
<dbReference type="Gene3D" id="2.60.120.200">
    <property type="match status" value="2"/>
</dbReference>
<dbReference type="EMBL" id="JARQWQ010000039">
    <property type="protein sequence ID" value="KAK2559617.1"/>
    <property type="molecule type" value="Genomic_DNA"/>
</dbReference>
<dbReference type="PROSITE" id="PS50026">
    <property type="entry name" value="EGF_3"/>
    <property type="match status" value="1"/>
</dbReference>
<dbReference type="CDD" id="cd00110">
    <property type="entry name" value="LamG"/>
    <property type="match status" value="2"/>
</dbReference>
<dbReference type="Pfam" id="PF02210">
    <property type="entry name" value="Laminin_G_2"/>
    <property type="match status" value="2"/>
</dbReference>
<feature type="transmembrane region" description="Helical" evidence="14">
    <location>
        <begin position="145"/>
        <end position="176"/>
    </location>
</feature>
<comment type="caution">
    <text evidence="17">The sequence shown here is derived from an EMBL/GenBank/DDBJ whole genome shotgun (WGS) entry which is preliminary data.</text>
</comment>
<feature type="compositionally biased region" description="Polar residues" evidence="13">
    <location>
        <begin position="2516"/>
        <end position="2525"/>
    </location>
</feature>
<dbReference type="InterPro" id="IPR056770">
    <property type="entry name" value="Piezo_THU9_anchor"/>
</dbReference>
<feature type="transmembrane region" description="Helical" evidence="14">
    <location>
        <begin position="257"/>
        <end position="274"/>
    </location>
</feature>
<feature type="domain" description="Laminin G" evidence="15">
    <location>
        <begin position="1876"/>
        <end position="2059"/>
    </location>
</feature>
<evidence type="ECO:0000256" key="10">
    <source>
        <dbReference type="ARBA" id="ARBA00023303"/>
    </source>
</evidence>
<keyword evidence="9" id="KW-1015">Disulfide bond</keyword>
<feature type="transmembrane region" description="Helical" evidence="14">
    <location>
        <begin position="1260"/>
        <end position="1281"/>
    </location>
</feature>
<evidence type="ECO:0000256" key="11">
    <source>
        <dbReference type="PROSITE-ProRule" id="PRU00076"/>
    </source>
</evidence>
<keyword evidence="6 14" id="KW-1133">Transmembrane helix</keyword>
<reference evidence="17" key="2">
    <citation type="journal article" date="2023" name="Science">
        <title>Genomic signatures of disease resistance in endangered staghorn corals.</title>
        <authorList>
            <person name="Vollmer S.V."/>
            <person name="Selwyn J.D."/>
            <person name="Despard B.A."/>
            <person name="Roesel C.L."/>
        </authorList>
    </citation>
    <scope>NUCLEOTIDE SEQUENCE</scope>
    <source>
        <strain evidence="17">K2</strain>
    </source>
</reference>
<comment type="caution">
    <text evidence="11">Lacks conserved residue(s) required for the propagation of feature annotation.</text>
</comment>
<feature type="coiled-coil region" evidence="12">
    <location>
        <begin position="1140"/>
        <end position="1167"/>
    </location>
</feature>
<dbReference type="CDD" id="cd00054">
    <property type="entry name" value="EGF_CA"/>
    <property type="match status" value="1"/>
</dbReference>
<evidence type="ECO:0000256" key="14">
    <source>
        <dbReference type="SAM" id="Phobius"/>
    </source>
</evidence>
<feature type="compositionally biased region" description="Low complexity" evidence="13">
    <location>
        <begin position="1081"/>
        <end position="1090"/>
    </location>
</feature>
<feature type="transmembrane region" description="Helical" evidence="14">
    <location>
        <begin position="799"/>
        <end position="819"/>
    </location>
</feature>
<dbReference type="Gene3D" id="2.10.25.10">
    <property type="entry name" value="Laminin"/>
    <property type="match status" value="1"/>
</dbReference>
<feature type="transmembrane region" description="Helical" evidence="14">
    <location>
        <begin position="2611"/>
        <end position="2634"/>
    </location>
</feature>
<dbReference type="PANTHER" id="PTHR47049:SF2">
    <property type="entry name" value="PIEZO-TYPE MECHANOSENSITIVE ION CHANNEL HOMOLOG"/>
    <property type="match status" value="1"/>
</dbReference>
<feature type="transmembrane region" description="Helical" evidence="14">
    <location>
        <begin position="196"/>
        <end position="217"/>
    </location>
</feature>
<feature type="transmembrane region" description="Helical" evidence="14">
    <location>
        <begin position="229"/>
        <end position="250"/>
    </location>
</feature>
<keyword evidence="12" id="KW-0175">Coiled coil</keyword>
<reference evidence="17" key="1">
    <citation type="journal article" date="2023" name="G3 (Bethesda)">
        <title>Whole genome assembly and annotation of the endangered Caribbean coral Acropora cervicornis.</title>
        <authorList>
            <person name="Selwyn J.D."/>
            <person name="Vollmer S.V."/>
        </authorList>
    </citation>
    <scope>NUCLEOTIDE SEQUENCE</scope>
    <source>
        <strain evidence="17">K2</strain>
    </source>
</reference>
<name>A0AAD9QDY3_ACRCE</name>
<dbReference type="PROSITE" id="PS50025">
    <property type="entry name" value="LAM_G_DOMAIN"/>
    <property type="match status" value="2"/>
</dbReference>
<evidence type="ECO:0000259" key="15">
    <source>
        <dbReference type="PROSITE" id="PS50025"/>
    </source>
</evidence>